<protein>
    <recommendedName>
        <fullName evidence="1">IPT/TIG domain-containing protein</fullName>
    </recommendedName>
</protein>
<dbReference type="OrthoDB" id="10251250at2759"/>
<gene>
    <name evidence="2" type="ORF">PROFUN_04377</name>
</gene>
<dbReference type="Gene3D" id="2.60.40.10">
    <property type="entry name" value="Immunoglobulins"/>
    <property type="match status" value="1"/>
</dbReference>
<name>A0A2P6NHR7_9EUKA</name>
<dbReference type="InterPro" id="IPR032675">
    <property type="entry name" value="LRR_dom_sf"/>
</dbReference>
<dbReference type="Pfam" id="PF01833">
    <property type="entry name" value="TIG"/>
    <property type="match status" value="1"/>
</dbReference>
<evidence type="ECO:0000313" key="3">
    <source>
        <dbReference type="Proteomes" id="UP000241769"/>
    </source>
</evidence>
<dbReference type="AlphaFoldDB" id="A0A2P6NHR7"/>
<dbReference type="PANTHER" id="PTHR46282">
    <property type="entry name" value="LEUCINE-RICH MELANOCYTE DIFFERENTIATION-ASSOCIATED PROTEIN"/>
    <property type="match status" value="1"/>
</dbReference>
<sequence>MLAPVPLSVEGVESIIHSNPERLSRADVSDELSAADFMSDQSKEFRFRHYPLILLILKNPPLNLVSTEPPQPEKVWDERKQGGLLYLYDERCPDYLRDGIEWKKTRMSVKLIIHNAEKGIFKLKNHKTDDGVAVMRRQTWQTNGWRKNEYKLIHRDNYFKMGPGGDITMNECQTLQDFPVLVHYFRKDTDGESTAAPIVKKRESIPTIPSTPANIRPIRSDLTVEPSAVHEKLLHIKTEAAELDVHPHKKSRKKDEEAFNSNRPPQLPAFSFVDSMLTIPDGDDHFMNLLHQDVNVYHTSNTSSHPLHPHIVSMAPDSAPATESTKVLAVLSGLDHQISSAQYYAHICGGEVPCQLIAPNVIEFRTPPTTSGLSQLSLIVRDASGNTLGQTPPHSFHFLPSDERGVLNLSNLRLTTQAIVSNDIIAKFRHTTRVLDLSHNELDSVEFLSQFHQLATLNLDNNRVSSSHPFLPHLPSLTTLFVNCNRLEDLDAFLEHLRERVPNLQILSLLGNDACGAFSGPPYYYNYRMSVLNKLPKLIQLDSVPFMK</sequence>
<comment type="caution">
    <text evidence="2">The sequence shown here is derived from an EMBL/GenBank/DDBJ whole genome shotgun (WGS) entry which is preliminary data.</text>
</comment>
<proteinExistence type="predicted"/>
<dbReference type="STRING" id="1890364.A0A2P6NHR7"/>
<dbReference type="FunCoup" id="A0A2P6NHR7">
    <property type="interactions" value="82"/>
</dbReference>
<dbReference type="InterPro" id="IPR013783">
    <property type="entry name" value="Ig-like_fold"/>
</dbReference>
<accession>A0A2P6NHR7</accession>
<dbReference type="EMBL" id="MDYQ01000081">
    <property type="protein sequence ID" value="PRP83503.1"/>
    <property type="molecule type" value="Genomic_DNA"/>
</dbReference>
<keyword evidence="3" id="KW-1185">Reference proteome</keyword>
<dbReference type="Gene3D" id="3.80.10.10">
    <property type="entry name" value="Ribonuclease Inhibitor"/>
    <property type="match status" value="1"/>
</dbReference>
<evidence type="ECO:0000259" key="1">
    <source>
        <dbReference type="Pfam" id="PF01833"/>
    </source>
</evidence>
<dbReference type="Proteomes" id="UP000241769">
    <property type="component" value="Unassembled WGS sequence"/>
</dbReference>
<dbReference type="InterPro" id="IPR043313">
    <property type="entry name" value="LRMDA"/>
</dbReference>
<dbReference type="PANTHER" id="PTHR46282:SF3">
    <property type="entry name" value="LEUCINE-RICH REPEAT-CONTAINING PROTEIN"/>
    <property type="match status" value="1"/>
</dbReference>
<evidence type="ECO:0000313" key="2">
    <source>
        <dbReference type="EMBL" id="PRP83503.1"/>
    </source>
</evidence>
<reference evidence="2 3" key="1">
    <citation type="journal article" date="2018" name="Genome Biol. Evol.">
        <title>Multiple Roots of Fruiting Body Formation in Amoebozoa.</title>
        <authorList>
            <person name="Hillmann F."/>
            <person name="Forbes G."/>
            <person name="Novohradska S."/>
            <person name="Ferling I."/>
            <person name="Riege K."/>
            <person name="Groth M."/>
            <person name="Westermann M."/>
            <person name="Marz M."/>
            <person name="Spaller T."/>
            <person name="Winckler T."/>
            <person name="Schaap P."/>
            <person name="Glockner G."/>
        </authorList>
    </citation>
    <scope>NUCLEOTIDE SEQUENCE [LARGE SCALE GENOMIC DNA]</scope>
    <source>
        <strain evidence="2 3">Jena</strain>
    </source>
</reference>
<feature type="domain" description="IPT/TIG" evidence="1">
    <location>
        <begin position="309"/>
        <end position="386"/>
    </location>
</feature>
<dbReference type="InParanoid" id="A0A2P6NHR7"/>
<dbReference type="SUPFAM" id="SSF52058">
    <property type="entry name" value="L domain-like"/>
    <property type="match status" value="1"/>
</dbReference>
<dbReference type="InterPro" id="IPR002909">
    <property type="entry name" value="IPT_dom"/>
</dbReference>
<organism evidence="2 3">
    <name type="scientific">Planoprotostelium fungivorum</name>
    <dbReference type="NCBI Taxonomy" id="1890364"/>
    <lineage>
        <taxon>Eukaryota</taxon>
        <taxon>Amoebozoa</taxon>
        <taxon>Evosea</taxon>
        <taxon>Variosea</taxon>
        <taxon>Cavosteliida</taxon>
        <taxon>Cavosteliaceae</taxon>
        <taxon>Planoprotostelium</taxon>
    </lineage>
</organism>